<evidence type="ECO:0000313" key="2">
    <source>
        <dbReference type="EMBL" id="OON16896.1"/>
    </source>
</evidence>
<dbReference type="EMBL" id="KV896302">
    <property type="protein sequence ID" value="OON16896.1"/>
    <property type="molecule type" value="Genomic_DNA"/>
</dbReference>
<keyword evidence="3" id="KW-1185">Reference proteome</keyword>
<keyword evidence="1" id="KW-0808">Transferase</keyword>
<gene>
    <name evidence="2" type="ORF">X801_07277</name>
</gene>
<name>A0A1S8WR04_OPIVI</name>
<protein>
    <recommendedName>
        <fullName evidence="1">GPI ethanolamine phosphate transferase 1</fullName>
        <ecNumber evidence="1">2.-.-.-</ecNumber>
    </recommendedName>
</protein>
<comment type="subcellular location">
    <subcellularLocation>
        <location evidence="1">Endoplasmic reticulum membrane</location>
        <topology evidence="1">Multi-pass membrane protein</topology>
    </subcellularLocation>
</comment>
<reference evidence="2 3" key="1">
    <citation type="submission" date="2015-03" db="EMBL/GenBank/DDBJ databases">
        <title>Draft genome of the nematode, Opisthorchis viverrini.</title>
        <authorList>
            <person name="Mitreva M."/>
        </authorList>
    </citation>
    <scope>NUCLEOTIDE SEQUENCE [LARGE SCALE GENOMIC DNA]</scope>
    <source>
        <strain evidence="2">Khon Kaen</strain>
    </source>
</reference>
<keyword evidence="1" id="KW-0337">GPI-anchor biosynthesis</keyword>
<dbReference type="GO" id="GO:0005789">
    <property type="term" value="C:endoplasmic reticulum membrane"/>
    <property type="evidence" value="ECO:0007669"/>
    <property type="project" value="UniProtKB-SubCell"/>
</dbReference>
<comment type="function">
    <text evidence="1">Ethanolamine phosphate transferase involved in glycosylphosphatidylinositol-anchor biosynthesis. Transfers ethanolamine phosphate to the first alpha-1,4-linked mannose of the glycosylphosphatidylinositol precursor of GPI-anchor.</text>
</comment>
<dbReference type="UniPathway" id="UPA00196"/>
<dbReference type="InterPro" id="IPR007070">
    <property type="entry name" value="GPI_EtnP_transferase_1"/>
</dbReference>
<organism evidence="2 3">
    <name type="scientific">Opisthorchis viverrini</name>
    <name type="common">Southeast Asian liver fluke</name>
    <dbReference type="NCBI Taxonomy" id="6198"/>
    <lineage>
        <taxon>Eukaryota</taxon>
        <taxon>Metazoa</taxon>
        <taxon>Spiralia</taxon>
        <taxon>Lophotrochozoa</taxon>
        <taxon>Platyhelminthes</taxon>
        <taxon>Trematoda</taxon>
        <taxon>Digenea</taxon>
        <taxon>Opisthorchiida</taxon>
        <taxon>Opisthorchiata</taxon>
        <taxon>Opisthorchiidae</taxon>
        <taxon>Opisthorchis</taxon>
    </lineage>
</organism>
<accession>A0A1S8WR04</accession>
<dbReference type="Proteomes" id="UP000243686">
    <property type="component" value="Unassembled WGS sequence"/>
</dbReference>
<dbReference type="SUPFAM" id="SSF53649">
    <property type="entry name" value="Alkaline phosphatase-like"/>
    <property type="match status" value="1"/>
</dbReference>
<dbReference type="EC" id="2.-.-.-" evidence="1"/>
<proteinExistence type="inferred from homology"/>
<dbReference type="PANTHER" id="PTHR12250">
    <property type="entry name" value="PHOSPHATIDYLINOSITOL GLYCAN, CLASS N"/>
    <property type="match status" value="1"/>
</dbReference>
<dbReference type="AlphaFoldDB" id="A0A1S8WR04"/>
<sequence>LSVVVGLYLILTYSIFPAYYTSPLVHGSGPIPMNITPPATHLIFIVMDGMRADILFRYPMEDTPFLRDILLHQGAWGLSHTRAPTESRPGHVALFAGFYEDPSALATGWKTNPVEFDTVFNHSGKAWAWGVSSVLNAVNLGNLPQVNANAPPRGISSMSADEWSVGRFL</sequence>
<dbReference type="InterPro" id="IPR017850">
    <property type="entry name" value="Alkaline_phosphatase_core_sf"/>
</dbReference>
<keyword evidence="1" id="KW-0256">Endoplasmic reticulum</keyword>
<dbReference type="PANTHER" id="PTHR12250:SF0">
    <property type="entry name" value="GPI ETHANOLAMINE PHOSPHATE TRANSFERASE 1"/>
    <property type="match status" value="1"/>
</dbReference>
<dbReference type="GO" id="GO:0051377">
    <property type="term" value="F:mannose-ethanolamine phosphotransferase activity"/>
    <property type="evidence" value="ECO:0007669"/>
    <property type="project" value="UniProtKB-UniRule"/>
</dbReference>
<comment type="similarity">
    <text evidence="1">Belongs to the PIGG/PIGN/PIGO family. PIGN subfamily.</text>
</comment>
<dbReference type="InterPro" id="IPR002591">
    <property type="entry name" value="Phosphodiest/P_Trfase"/>
</dbReference>
<evidence type="ECO:0000256" key="1">
    <source>
        <dbReference type="RuleBase" id="RU367138"/>
    </source>
</evidence>
<feature type="non-terminal residue" evidence="2">
    <location>
        <position position="1"/>
    </location>
</feature>
<dbReference type="GO" id="GO:0006506">
    <property type="term" value="P:GPI anchor biosynthetic process"/>
    <property type="evidence" value="ECO:0007669"/>
    <property type="project" value="UniProtKB-UniPathway"/>
</dbReference>
<comment type="pathway">
    <text evidence="1">Glycolipid biosynthesis; glycosylphosphatidylinositol-anchor biosynthesis.</text>
</comment>
<dbReference type="Gene3D" id="3.40.720.10">
    <property type="entry name" value="Alkaline Phosphatase, subunit A"/>
    <property type="match status" value="1"/>
</dbReference>
<evidence type="ECO:0000313" key="3">
    <source>
        <dbReference type="Proteomes" id="UP000243686"/>
    </source>
</evidence>
<dbReference type="Pfam" id="PF01663">
    <property type="entry name" value="Phosphodiest"/>
    <property type="match status" value="1"/>
</dbReference>
<feature type="non-terminal residue" evidence="2">
    <location>
        <position position="169"/>
    </location>
</feature>